<dbReference type="Proteomes" id="UP000029981">
    <property type="component" value="Chromosome 4"/>
</dbReference>
<evidence type="ECO:0000313" key="1">
    <source>
        <dbReference type="EMBL" id="KGN55213.1"/>
    </source>
</evidence>
<dbReference type="AlphaFoldDB" id="A0A0A0L0C0"/>
<reference evidence="1 2" key="4">
    <citation type="journal article" date="2011" name="BMC Genomics">
        <title>RNA-Seq improves annotation of protein-coding genes in the cucumber genome.</title>
        <authorList>
            <person name="Li Z."/>
            <person name="Zhang Z."/>
            <person name="Yan P."/>
            <person name="Huang S."/>
            <person name="Fei Z."/>
            <person name="Lin K."/>
        </authorList>
    </citation>
    <scope>NUCLEOTIDE SEQUENCE [LARGE SCALE GENOMIC DNA]</scope>
    <source>
        <strain evidence="2">cv. 9930</strain>
    </source>
</reference>
<sequence length="70" mass="7998">MRGYLQPYWFKSSVPSSFLSLLEGQYGDDDAIQSINLASKCLQYEARDRSDIKFVISAVTPLQKLEIRPL</sequence>
<organism evidence="1 2">
    <name type="scientific">Cucumis sativus</name>
    <name type="common">Cucumber</name>
    <dbReference type="NCBI Taxonomy" id="3659"/>
    <lineage>
        <taxon>Eukaryota</taxon>
        <taxon>Viridiplantae</taxon>
        <taxon>Streptophyta</taxon>
        <taxon>Embryophyta</taxon>
        <taxon>Tracheophyta</taxon>
        <taxon>Spermatophyta</taxon>
        <taxon>Magnoliopsida</taxon>
        <taxon>eudicotyledons</taxon>
        <taxon>Gunneridae</taxon>
        <taxon>Pentapetalae</taxon>
        <taxon>rosids</taxon>
        <taxon>fabids</taxon>
        <taxon>Cucurbitales</taxon>
        <taxon>Cucurbitaceae</taxon>
        <taxon>Benincaseae</taxon>
        <taxon>Cucumis</taxon>
    </lineage>
</organism>
<accession>A0A0A0L0C0</accession>
<dbReference type="STRING" id="3659.A0A0A0L0C0"/>
<dbReference type="Gramene" id="KGN55213">
    <property type="protein sequence ID" value="KGN55213"/>
    <property type="gene ID" value="Csa_4G640990"/>
</dbReference>
<gene>
    <name evidence="1" type="ORF">Csa_4G640990</name>
</gene>
<protein>
    <submittedName>
        <fullName evidence="1">Uncharacterized protein</fullName>
    </submittedName>
</protein>
<name>A0A0A0L0C0_CUCSA</name>
<reference evidence="1 2" key="1">
    <citation type="journal article" date="2009" name="Nat. Genet.">
        <title>The genome of the cucumber, Cucumis sativus L.</title>
        <authorList>
            <person name="Huang S."/>
            <person name="Li R."/>
            <person name="Zhang Z."/>
            <person name="Li L."/>
            <person name="Gu X."/>
            <person name="Fan W."/>
            <person name="Lucas W.J."/>
            <person name="Wang X."/>
            <person name="Xie B."/>
            <person name="Ni P."/>
            <person name="Ren Y."/>
            <person name="Zhu H."/>
            <person name="Li J."/>
            <person name="Lin K."/>
            <person name="Jin W."/>
            <person name="Fei Z."/>
            <person name="Li G."/>
            <person name="Staub J."/>
            <person name="Kilian A."/>
            <person name="van der Vossen E.A."/>
            <person name="Wu Y."/>
            <person name="Guo J."/>
            <person name="He J."/>
            <person name="Jia Z."/>
            <person name="Ren Y."/>
            <person name="Tian G."/>
            <person name="Lu Y."/>
            <person name="Ruan J."/>
            <person name="Qian W."/>
            <person name="Wang M."/>
            <person name="Huang Q."/>
            <person name="Li B."/>
            <person name="Xuan Z."/>
            <person name="Cao J."/>
            <person name="Asan"/>
            <person name="Wu Z."/>
            <person name="Zhang J."/>
            <person name="Cai Q."/>
            <person name="Bai Y."/>
            <person name="Zhao B."/>
            <person name="Han Y."/>
            <person name="Li Y."/>
            <person name="Li X."/>
            <person name="Wang S."/>
            <person name="Shi Q."/>
            <person name="Liu S."/>
            <person name="Cho W.K."/>
            <person name="Kim J.Y."/>
            <person name="Xu Y."/>
            <person name="Heller-Uszynska K."/>
            <person name="Miao H."/>
            <person name="Cheng Z."/>
            <person name="Zhang S."/>
            <person name="Wu J."/>
            <person name="Yang Y."/>
            <person name="Kang H."/>
            <person name="Li M."/>
            <person name="Liang H."/>
            <person name="Ren X."/>
            <person name="Shi Z."/>
            <person name="Wen M."/>
            <person name="Jian M."/>
            <person name="Yang H."/>
            <person name="Zhang G."/>
            <person name="Yang Z."/>
            <person name="Chen R."/>
            <person name="Liu S."/>
            <person name="Li J."/>
            <person name="Ma L."/>
            <person name="Liu H."/>
            <person name="Zhou Y."/>
            <person name="Zhao J."/>
            <person name="Fang X."/>
            <person name="Li G."/>
            <person name="Fang L."/>
            <person name="Li Y."/>
            <person name="Liu D."/>
            <person name="Zheng H."/>
            <person name="Zhang Y."/>
            <person name="Qin N."/>
            <person name="Li Z."/>
            <person name="Yang G."/>
            <person name="Yang S."/>
            <person name="Bolund L."/>
            <person name="Kristiansen K."/>
            <person name="Zheng H."/>
            <person name="Li S."/>
            <person name="Zhang X."/>
            <person name="Yang H."/>
            <person name="Wang J."/>
            <person name="Sun R."/>
            <person name="Zhang B."/>
            <person name="Jiang S."/>
            <person name="Wang J."/>
            <person name="Du Y."/>
            <person name="Li S."/>
        </authorList>
    </citation>
    <scope>NUCLEOTIDE SEQUENCE [LARGE SCALE GENOMIC DNA]</scope>
    <source>
        <strain evidence="2">cv. 9930</strain>
    </source>
</reference>
<evidence type="ECO:0000313" key="2">
    <source>
        <dbReference type="Proteomes" id="UP000029981"/>
    </source>
</evidence>
<proteinExistence type="predicted"/>
<reference evidence="1 2" key="3">
    <citation type="journal article" date="2010" name="BMC Genomics">
        <title>Transcriptome sequencing and comparative analysis of cucumber flowers with different sex types.</title>
        <authorList>
            <person name="Guo S."/>
            <person name="Zheng Y."/>
            <person name="Joung J.G."/>
            <person name="Liu S."/>
            <person name="Zhang Z."/>
            <person name="Crasta O.R."/>
            <person name="Sobral B.W."/>
            <person name="Xu Y."/>
            <person name="Huang S."/>
            <person name="Fei Z."/>
        </authorList>
    </citation>
    <scope>NUCLEOTIDE SEQUENCE [LARGE SCALE GENOMIC DNA]</scope>
    <source>
        <strain evidence="2">cv. 9930</strain>
    </source>
</reference>
<keyword evidence="2" id="KW-1185">Reference proteome</keyword>
<reference evidence="1 2" key="2">
    <citation type="journal article" date="2009" name="PLoS ONE">
        <title>An integrated genetic and cytogenetic map of the cucumber genome.</title>
        <authorList>
            <person name="Ren Y."/>
            <person name="Zhang Z."/>
            <person name="Liu J."/>
            <person name="Staub J.E."/>
            <person name="Han Y."/>
            <person name="Cheng Z."/>
            <person name="Li X."/>
            <person name="Lu J."/>
            <person name="Miao H."/>
            <person name="Kang H."/>
            <person name="Xie B."/>
            <person name="Gu X."/>
            <person name="Wang X."/>
            <person name="Du Y."/>
            <person name="Jin W."/>
            <person name="Huang S."/>
        </authorList>
    </citation>
    <scope>NUCLEOTIDE SEQUENCE [LARGE SCALE GENOMIC DNA]</scope>
    <source>
        <strain evidence="2">cv. 9930</strain>
    </source>
</reference>
<dbReference type="EMBL" id="CM002925">
    <property type="protein sequence ID" value="KGN55213.1"/>
    <property type="molecule type" value="Genomic_DNA"/>
</dbReference>